<sequence>MGLLSLEFLALFLSSALEWGIITLDDIKSKPGCEQLMFFVPLWVLAVPLPPSSLRAHSSWRTRAHATQRSCVILDLLHTENSGNEAQVVFQSALESLAKTRYPVILTRSLVKFSNALGTGGEISITPSWLHILAHAVTFSSKMQFELLQHPYIQHLVKFLHYLTSLSPGGHIVALLHEDRLISWFWILQILYNLITSGGVQSVILALCHGILTALFNFSRAVSPSKKLSESKEGLVGFSRETWMQFMELCTSRIEKQSRIRLNMIIPCYNGSCENKTPFKVYECSACTRAFYCSSSCQRKNWNQHCTQCHREKGCHPTDKSWHAAVEIIKTELWDMQHSICPFLSLEPCRSIAKVDFTGRASQISHWSVDSEDVIFPNINWDTFIQKEIKN</sequence>
<evidence type="ECO:0000256" key="5">
    <source>
        <dbReference type="SAM" id="SignalP"/>
    </source>
</evidence>
<keyword evidence="2 4" id="KW-0863">Zinc-finger</keyword>
<dbReference type="Pfam" id="PF01753">
    <property type="entry name" value="zf-MYND"/>
    <property type="match status" value="1"/>
</dbReference>
<keyword evidence="8" id="KW-1185">Reference proteome</keyword>
<dbReference type="HOGENOM" id="CLU_706065_0_0_1"/>
<dbReference type="InterPro" id="IPR002893">
    <property type="entry name" value="Znf_MYND"/>
</dbReference>
<evidence type="ECO:0000313" key="8">
    <source>
        <dbReference type="Proteomes" id="UP000053593"/>
    </source>
</evidence>
<feature type="chain" id="PRO_5002207402" description="MYND-type domain-containing protein" evidence="5">
    <location>
        <begin position="17"/>
        <end position="391"/>
    </location>
</feature>
<keyword evidence="5" id="KW-0732">Signal</keyword>
<keyword evidence="1" id="KW-0479">Metal-binding</keyword>
<proteinExistence type="predicted"/>
<reference evidence="7 8" key="1">
    <citation type="submission" date="2014-04" db="EMBL/GenBank/DDBJ databases">
        <title>Evolutionary Origins and Diversification of the Mycorrhizal Mutualists.</title>
        <authorList>
            <consortium name="DOE Joint Genome Institute"/>
            <consortium name="Mycorrhizal Genomics Consortium"/>
            <person name="Kohler A."/>
            <person name="Kuo A."/>
            <person name="Nagy L.G."/>
            <person name="Floudas D."/>
            <person name="Copeland A."/>
            <person name="Barry K.W."/>
            <person name="Cichocki N."/>
            <person name="Veneault-Fourrey C."/>
            <person name="LaButti K."/>
            <person name="Lindquist E.A."/>
            <person name="Lipzen A."/>
            <person name="Lundell T."/>
            <person name="Morin E."/>
            <person name="Murat C."/>
            <person name="Riley R."/>
            <person name="Ohm R."/>
            <person name="Sun H."/>
            <person name="Tunlid A."/>
            <person name="Henrissat B."/>
            <person name="Grigoriev I.V."/>
            <person name="Hibbett D.S."/>
            <person name="Martin F."/>
        </authorList>
    </citation>
    <scope>NUCLEOTIDE SEQUENCE [LARGE SCALE GENOMIC DNA]</scope>
    <source>
        <strain evidence="7 8">FD-317 M1</strain>
    </source>
</reference>
<dbReference type="Gene3D" id="6.10.140.2220">
    <property type="match status" value="1"/>
</dbReference>
<dbReference type="SUPFAM" id="SSF144232">
    <property type="entry name" value="HIT/MYND zinc finger-like"/>
    <property type="match status" value="1"/>
</dbReference>
<dbReference type="Proteomes" id="UP000053593">
    <property type="component" value="Unassembled WGS sequence"/>
</dbReference>
<gene>
    <name evidence="7" type="ORF">GYMLUDRAFT_65299</name>
</gene>
<evidence type="ECO:0000256" key="2">
    <source>
        <dbReference type="ARBA" id="ARBA00022771"/>
    </source>
</evidence>
<name>A0A0D0BLY4_9AGAR</name>
<accession>A0A0D0BLY4</accession>
<dbReference type="AlphaFoldDB" id="A0A0D0BLY4"/>
<protein>
    <recommendedName>
        <fullName evidence="6">MYND-type domain-containing protein</fullName>
    </recommendedName>
</protein>
<dbReference type="EMBL" id="KN834905">
    <property type="protein sequence ID" value="KIK50394.1"/>
    <property type="molecule type" value="Genomic_DNA"/>
</dbReference>
<evidence type="ECO:0000256" key="1">
    <source>
        <dbReference type="ARBA" id="ARBA00022723"/>
    </source>
</evidence>
<feature type="domain" description="MYND-type" evidence="6">
    <location>
        <begin position="270"/>
        <end position="309"/>
    </location>
</feature>
<evidence type="ECO:0000313" key="7">
    <source>
        <dbReference type="EMBL" id="KIK50394.1"/>
    </source>
</evidence>
<feature type="signal peptide" evidence="5">
    <location>
        <begin position="1"/>
        <end position="16"/>
    </location>
</feature>
<organism evidence="7 8">
    <name type="scientific">Collybiopsis luxurians FD-317 M1</name>
    <dbReference type="NCBI Taxonomy" id="944289"/>
    <lineage>
        <taxon>Eukaryota</taxon>
        <taxon>Fungi</taxon>
        <taxon>Dikarya</taxon>
        <taxon>Basidiomycota</taxon>
        <taxon>Agaricomycotina</taxon>
        <taxon>Agaricomycetes</taxon>
        <taxon>Agaricomycetidae</taxon>
        <taxon>Agaricales</taxon>
        <taxon>Marasmiineae</taxon>
        <taxon>Omphalotaceae</taxon>
        <taxon>Collybiopsis</taxon>
        <taxon>Collybiopsis luxurians</taxon>
    </lineage>
</organism>
<dbReference type="GO" id="GO:0008270">
    <property type="term" value="F:zinc ion binding"/>
    <property type="evidence" value="ECO:0007669"/>
    <property type="project" value="UniProtKB-KW"/>
</dbReference>
<evidence type="ECO:0000256" key="3">
    <source>
        <dbReference type="ARBA" id="ARBA00022833"/>
    </source>
</evidence>
<keyword evidence="3" id="KW-0862">Zinc</keyword>
<dbReference type="OrthoDB" id="432970at2759"/>
<evidence type="ECO:0000259" key="6">
    <source>
        <dbReference type="PROSITE" id="PS50865"/>
    </source>
</evidence>
<evidence type="ECO:0000256" key="4">
    <source>
        <dbReference type="PROSITE-ProRule" id="PRU00134"/>
    </source>
</evidence>
<dbReference type="PROSITE" id="PS50865">
    <property type="entry name" value="ZF_MYND_2"/>
    <property type="match status" value="1"/>
</dbReference>